<dbReference type="OrthoDB" id="426067at2759"/>
<protein>
    <submittedName>
        <fullName evidence="2">Uncharacterized protein</fullName>
    </submittedName>
</protein>
<name>A0A812Y6B3_9DINO</name>
<evidence type="ECO:0000256" key="1">
    <source>
        <dbReference type="SAM" id="MobiDB-lite"/>
    </source>
</evidence>
<organism evidence="2 3">
    <name type="scientific">Symbiodinium necroappetens</name>
    <dbReference type="NCBI Taxonomy" id="1628268"/>
    <lineage>
        <taxon>Eukaryota</taxon>
        <taxon>Sar</taxon>
        <taxon>Alveolata</taxon>
        <taxon>Dinophyceae</taxon>
        <taxon>Suessiales</taxon>
        <taxon>Symbiodiniaceae</taxon>
        <taxon>Symbiodinium</taxon>
    </lineage>
</organism>
<feature type="compositionally biased region" description="Low complexity" evidence="1">
    <location>
        <begin position="597"/>
        <end position="610"/>
    </location>
</feature>
<comment type="caution">
    <text evidence="2">The sequence shown here is derived from an EMBL/GenBank/DDBJ whole genome shotgun (WGS) entry which is preliminary data.</text>
</comment>
<reference evidence="2" key="1">
    <citation type="submission" date="2021-02" db="EMBL/GenBank/DDBJ databases">
        <authorList>
            <person name="Dougan E. K."/>
            <person name="Rhodes N."/>
            <person name="Thang M."/>
            <person name="Chan C."/>
        </authorList>
    </citation>
    <scope>NUCLEOTIDE SEQUENCE</scope>
</reference>
<sequence>MTEQQDVTAYFPFGEMAVTDHLVWKYEHEIADDIEEISNMRSRQNGWAAKSSKALFGLLRQPETPSGNVYGGLPGARRFGWAPRKSFAVLMANSKRVSFRPGRSCGSLFRLFHCVGFQHWNLSNVGTCPKAGRRERLTLQRCQQLGCIFMQNYESIKQNGISLRATRLGWQRHHLAIHFVYAGGSESPGPGTVIRYGSNIFYAMFDVGAFFNHGGSPSGEVPAVDEEALRRLTRETEIKKAAERSTAEEDTARLTPFTDEWTLPVSNKRKSSRRKMDAPYGDALVKTTPFNSLPTDVRKLLGAEYKWGNMLVELNGKAKAYSNGCKSPFDKGVGNDITTLLERLSEPKKDDPDYAAKLAVYKAFCFESGSACHLSKILVTRTDFFTQVSAICQAYGPDFFAYVQKHASDPNIRRKYKINTPEGKAHVDLMAYEPYEDFAVEEFIDKLLGPTIEEVDEPMNAAGSSTDAPSHSPSGETAGAAKQEPTSAPLETDAAEGGSASGDVSGVKVEQPERSSFEEVSGTKDVHMEDAGDTGKHDADEATGSSPPGEEPMPDINSSSSADASDEEKLHDQGIWGKQKNIVEPGAYEAEARATAEAEANNEQAFENIAGAKEKASLIDTDE</sequence>
<dbReference type="AlphaFoldDB" id="A0A812Y6B3"/>
<accession>A0A812Y6B3</accession>
<gene>
    <name evidence="2" type="ORF">SNEC2469_LOCUS22178</name>
</gene>
<evidence type="ECO:0000313" key="2">
    <source>
        <dbReference type="EMBL" id="CAE7761900.1"/>
    </source>
</evidence>
<feature type="compositionally biased region" description="Basic and acidic residues" evidence="1">
    <location>
        <begin position="510"/>
        <end position="540"/>
    </location>
</feature>
<dbReference type="EMBL" id="CAJNJA010039989">
    <property type="protein sequence ID" value="CAE7761900.1"/>
    <property type="molecule type" value="Genomic_DNA"/>
</dbReference>
<proteinExistence type="predicted"/>
<feature type="compositionally biased region" description="Polar residues" evidence="1">
    <location>
        <begin position="462"/>
        <end position="475"/>
    </location>
</feature>
<feature type="region of interest" description="Disordered" evidence="1">
    <location>
        <begin position="458"/>
        <end position="623"/>
    </location>
</feature>
<dbReference type="Proteomes" id="UP000601435">
    <property type="component" value="Unassembled WGS sequence"/>
</dbReference>
<keyword evidence="3" id="KW-1185">Reference proteome</keyword>
<evidence type="ECO:0000313" key="3">
    <source>
        <dbReference type="Proteomes" id="UP000601435"/>
    </source>
</evidence>